<dbReference type="SMART" id="SM01025">
    <property type="entry name" value="BEN"/>
    <property type="match status" value="1"/>
</dbReference>
<organism evidence="2 3">
    <name type="scientific">Porites evermanni</name>
    <dbReference type="NCBI Taxonomy" id="104178"/>
    <lineage>
        <taxon>Eukaryota</taxon>
        <taxon>Metazoa</taxon>
        <taxon>Cnidaria</taxon>
        <taxon>Anthozoa</taxon>
        <taxon>Hexacorallia</taxon>
        <taxon>Scleractinia</taxon>
        <taxon>Fungiina</taxon>
        <taxon>Poritidae</taxon>
        <taxon>Porites</taxon>
    </lineage>
</organism>
<proteinExistence type="predicted"/>
<reference evidence="2 3" key="1">
    <citation type="submission" date="2022-05" db="EMBL/GenBank/DDBJ databases">
        <authorList>
            <consortium name="Genoscope - CEA"/>
            <person name="William W."/>
        </authorList>
    </citation>
    <scope>NUCLEOTIDE SEQUENCE [LARGE SCALE GENOMIC DNA]</scope>
</reference>
<keyword evidence="3" id="KW-1185">Reference proteome</keyword>
<dbReference type="InterPro" id="IPR018379">
    <property type="entry name" value="BEN_domain"/>
</dbReference>
<evidence type="ECO:0000313" key="2">
    <source>
        <dbReference type="EMBL" id="CAH3141814.1"/>
    </source>
</evidence>
<evidence type="ECO:0000313" key="3">
    <source>
        <dbReference type="Proteomes" id="UP001159427"/>
    </source>
</evidence>
<sequence length="277" mass="30239">MTSKSSTDLCFTCQQNTNKLQRAANLSDREKSECVKAHQDHLNCAQSEREYYRNSCINSENALGPIDTETVLDRESREACSLNVTSVSLSASVPPLHDLSTIDIDTFESLSVEVDTSLSLHSPAPAAPAASTLETSAAPTLETSAVSTMETPADPTPGPAVDSAVEIPVAEDVIRTCVTPRKVQRVREALQKEANKHRCAVNLLPFFFTKEEIMNSNTNGSHGKQCLDSNKLNSLKVLVFSKFPAESATEKDKLWAFIKTKINATCRAIKYANTTWA</sequence>
<name>A0ABN8PID1_9CNID</name>
<dbReference type="Pfam" id="PF10523">
    <property type="entry name" value="BEN"/>
    <property type="match status" value="1"/>
</dbReference>
<protein>
    <recommendedName>
        <fullName evidence="1">BEN domain-containing protein</fullName>
    </recommendedName>
</protein>
<feature type="domain" description="BEN" evidence="1">
    <location>
        <begin position="197"/>
        <end position="273"/>
    </location>
</feature>
<dbReference type="EMBL" id="CALNXI010000824">
    <property type="protein sequence ID" value="CAH3141814.1"/>
    <property type="molecule type" value="Genomic_DNA"/>
</dbReference>
<gene>
    <name evidence="2" type="ORF">PEVE_00042283</name>
</gene>
<evidence type="ECO:0000259" key="1">
    <source>
        <dbReference type="SMART" id="SM01025"/>
    </source>
</evidence>
<accession>A0ABN8PID1</accession>
<comment type="caution">
    <text evidence="2">The sequence shown here is derived from an EMBL/GenBank/DDBJ whole genome shotgun (WGS) entry which is preliminary data.</text>
</comment>
<dbReference type="Proteomes" id="UP001159427">
    <property type="component" value="Unassembled WGS sequence"/>
</dbReference>